<evidence type="ECO:0000256" key="2">
    <source>
        <dbReference type="SAM" id="Phobius"/>
    </source>
</evidence>
<dbReference type="Pfam" id="PF22820">
    <property type="entry name" value="TcaA_3rd_4th"/>
    <property type="match status" value="1"/>
</dbReference>
<feature type="domain" description="TcaA 4th" evidence="4">
    <location>
        <begin position="295"/>
        <end position="367"/>
    </location>
</feature>
<feature type="transmembrane region" description="Helical" evidence="2">
    <location>
        <begin position="107"/>
        <end position="126"/>
    </location>
</feature>
<evidence type="ECO:0000256" key="1">
    <source>
        <dbReference type="SAM" id="MobiDB-lite"/>
    </source>
</evidence>
<dbReference type="Proteomes" id="UP000245080">
    <property type="component" value="Unassembled WGS sequence"/>
</dbReference>
<feature type="compositionally biased region" description="Acidic residues" evidence="1">
    <location>
        <begin position="397"/>
        <end position="414"/>
    </location>
</feature>
<dbReference type="Pfam" id="PF13240">
    <property type="entry name" value="Zn_Ribbon_1"/>
    <property type="match status" value="1"/>
</dbReference>
<feature type="compositionally biased region" description="Polar residues" evidence="1">
    <location>
        <begin position="74"/>
        <end position="86"/>
    </location>
</feature>
<keyword evidence="2" id="KW-0472">Membrane</keyword>
<keyword evidence="6" id="KW-1185">Reference proteome</keyword>
<gene>
    <name evidence="5" type="ORF">DCM90_06595</name>
</gene>
<dbReference type="PANTHER" id="PTHR40038">
    <property type="entry name" value="MEMBRANE-ASSOCIATED PROTEIN TCAA"/>
    <property type="match status" value="1"/>
</dbReference>
<keyword evidence="2" id="KW-0812">Transmembrane</keyword>
<reference evidence="5 6" key="1">
    <citation type="journal article" date="2018" name="Int. J. Syst. Evol. Microbiol.">
        <title>Lactobacillus bambusae sp. nov., isolated from a traditional fermented Ma-bamboo shoots of Taiwan.</title>
        <authorList>
            <person name="Wang L.-T."/>
        </authorList>
    </citation>
    <scope>NUCLEOTIDE SEQUENCE [LARGE SCALE GENOMIC DNA]</scope>
    <source>
        <strain evidence="5 6">BS-W1</strain>
    </source>
</reference>
<feature type="region of interest" description="Disordered" evidence="1">
    <location>
        <begin position="392"/>
        <end position="420"/>
    </location>
</feature>
<dbReference type="AlphaFoldDB" id="A0A2V1MXD5"/>
<dbReference type="EMBL" id="QCXQ01000003">
    <property type="protein sequence ID" value="PWF99723.1"/>
    <property type="molecule type" value="Genomic_DNA"/>
</dbReference>
<dbReference type="OrthoDB" id="2327418at2"/>
<protein>
    <submittedName>
        <fullName evidence="5">Zinc ribbon domain-containing protein</fullName>
    </submittedName>
</protein>
<keyword evidence="2" id="KW-1133">Transmembrane helix</keyword>
<dbReference type="InterPro" id="IPR054530">
    <property type="entry name" value="TcaA_4th"/>
</dbReference>
<name>A0A2V1MXD5_9LACO</name>
<proteinExistence type="predicted"/>
<accession>A0A2V1MXD5</accession>
<organism evidence="5 6">
    <name type="scientific">Levilactobacillus bambusae</name>
    <dbReference type="NCBI Taxonomy" id="2024736"/>
    <lineage>
        <taxon>Bacteria</taxon>
        <taxon>Bacillati</taxon>
        <taxon>Bacillota</taxon>
        <taxon>Bacilli</taxon>
        <taxon>Lactobacillales</taxon>
        <taxon>Lactobacillaceae</taxon>
        <taxon>Levilactobacillus</taxon>
    </lineage>
</organism>
<evidence type="ECO:0000313" key="5">
    <source>
        <dbReference type="EMBL" id="PWF99723.1"/>
    </source>
</evidence>
<feature type="region of interest" description="Disordered" evidence="1">
    <location>
        <begin position="57"/>
        <end position="102"/>
    </location>
</feature>
<evidence type="ECO:0000259" key="3">
    <source>
        <dbReference type="Pfam" id="PF13240"/>
    </source>
</evidence>
<sequence>MINLRSNRRMIMNNKKFFAAPTDQGSPQSFCPNCGHPVGSNDTFCGNCGFDLKKFRQGKQSAQSRPNGKDERTSTTAGVNQSAENSRQLRHNAGESKGGPKQSLPRWAWWIIGAIVVLGIGGYVWGNHYYSREATLSRIIGNIRSNQPKAKDYTTSDPSLKLNSTTLKPMSEYLKGNHQQLAKFQSDLKKSDTSSDGRFTYTQTGKRWLMFPKYQIRVLPVYPKVSTNHSGVKITLDGKQIATSNSTTYDKQIGPYVPGNYQLKATGDVSGHHMVNSGTYHFDSSSTDYDLSLRTVSFNVNTAPGSTVYVDGKKMGEVSSDGVYSVTDMPWNDNMKVYATYPVSKGKVVTSDSTKISYYDDQSSVDVTYPDLISKDDADSLMSSVYGAITEVSQSGDTDDATDDDGDDVEDDFDGGSNSTDYQDLIKMAEGYHKNDDIESVDIDPDVKSVAPGVDGTSVVNFELTYTFGQDDHDHIQKFSYRAVVKKVNDHYVISSLDGLSKLDDHDEDY</sequence>
<comment type="caution">
    <text evidence="5">The sequence shown here is derived from an EMBL/GenBank/DDBJ whole genome shotgun (WGS) entry which is preliminary data.</text>
</comment>
<feature type="domain" description="Zinc-ribbon" evidence="3">
    <location>
        <begin position="30"/>
        <end position="52"/>
    </location>
</feature>
<evidence type="ECO:0000259" key="4">
    <source>
        <dbReference type="Pfam" id="PF22820"/>
    </source>
</evidence>
<dbReference type="PANTHER" id="PTHR40038:SF1">
    <property type="entry name" value="MEMBRANE-ASSOCIATED PROTEIN TCAA"/>
    <property type="match status" value="1"/>
</dbReference>
<dbReference type="InterPro" id="IPR026870">
    <property type="entry name" value="Zinc_ribbon_dom"/>
</dbReference>
<evidence type="ECO:0000313" key="6">
    <source>
        <dbReference type="Proteomes" id="UP000245080"/>
    </source>
</evidence>